<proteinExistence type="predicted"/>
<protein>
    <submittedName>
        <fullName evidence="2">Uncharacterized protein</fullName>
    </submittedName>
</protein>
<dbReference type="AlphaFoldDB" id="A0A1Y3BMZ7"/>
<keyword evidence="3" id="KW-1185">Reference proteome</keyword>
<accession>A0A1Y3BMZ7</accession>
<dbReference type="Proteomes" id="UP000194236">
    <property type="component" value="Unassembled WGS sequence"/>
</dbReference>
<reference evidence="2 3" key="1">
    <citation type="submission" date="2017-03" db="EMBL/GenBank/DDBJ databases">
        <title>Genome Survey of Euroglyphus maynei.</title>
        <authorList>
            <person name="Arlian L.G."/>
            <person name="Morgan M.S."/>
            <person name="Rider S.D."/>
        </authorList>
    </citation>
    <scope>NUCLEOTIDE SEQUENCE [LARGE SCALE GENOMIC DNA]</scope>
    <source>
        <strain evidence="2">Arlian Lab</strain>
        <tissue evidence="2">Whole body</tissue>
    </source>
</reference>
<keyword evidence="1" id="KW-0812">Transmembrane</keyword>
<feature type="transmembrane region" description="Helical" evidence="1">
    <location>
        <begin position="31"/>
        <end position="50"/>
    </location>
</feature>
<dbReference type="EMBL" id="MUJZ01014914">
    <property type="protein sequence ID" value="OTF81183.1"/>
    <property type="molecule type" value="Genomic_DNA"/>
</dbReference>
<keyword evidence="1" id="KW-1133">Transmembrane helix</keyword>
<gene>
    <name evidence="2" type="ORF">BLA29_008131</name>
</gene>
<comment type="caution">
    <text evidence="2">The sequence shown here is derived from an EMBL/GenBank/DDBJ whole genome shotgun (WGS) entry which is preliminary data.</text>
</comment>
<evidence type="ECO:0000313" key="2">
    <source>
        <dbReference type="EMBL" id="OTF81183.1"/>
    </source>
</evidence>
<feature type="non-terminal residue" evidence="2">
    <location>
        <position position="134"/>
    </location>
</feature>
<sequence>MFMIPRNHHRHHKRPCKSIRTSAKRFNNQQFIIIIITLNIFCLSTSSLLLSSSPSLVVQRHSTSAFSYDDSGGGNSTICPSYFHNDNITLNPCHCYGSIKMGIFVECTDANIRQINQTFEHLRSQSQSKAVHSL</sequence>
<evidence type="ECO:0000256" key="1">
    <source>
        <dbReference type="SAM" id="Phobius"/>
    </source>
</evidence>
<organism evidence="2 3">
    <name type="scientific">Euroglyphus maynei</name>
    <name type="common">Mayne's house dust mite</name>
    <dbReference type="NCBI Taxonomy" id="6958"/>
    <lineage>
        <taxon>Eukaryota</taxon>
        <taxon>Metazoa</taxon>
        <taxon>Ecdysozoa</taxon>
        <taxon>Arthropoda</taxon>
        <taxon>Chelicerata</taxon>
        <taxon>Arachnida</taxon>
        <taxon>Acari</taxon>
        <taxon>Acariformes</taxon>
        <taxon>Sarcoptiformes</taxon>
        <taxon>Astigmata</taxon>
        <taxon>Psoroptidia</taxon>
        <taxon>Analgoidea</taxon>
        <taxon>Pyroglyphidae</taxon>
        <taxon>Pyroglyphinae</taxon>
        <taxon>Euroglyphus</taxon>
    </lineage>
</organism>
<name>A0A1Y3BMZ7_EURMA</name>
<keyword evidence="1" id="KW-0472">Membrane</keyword>
<evidence type="ECO:0000313" key="3">
    <source>
        <dbReference type="Proteomes" id="UP000194236"/>
    </source>
</evidence>